<reference evidence="1 2" key="1">
    <citation type="submission" date="2021-01" db="EMBL/GenBank/DDBJ databases">
        <title>Whole genome shotgun sequence of Actinoplanes deccanensis NBRC 13994.</title>
        <authorList>
            <person name="Komaki H."/>
            <person name="Tamura T."/>
        </authorList>
    </citation>
    <scope>NUCLEOTIDE SEQUENCE [LARGE SCALE GENOMIC DNA]</scope>
    <source>
        <strain evidence="1 2">NBRC 13994</strain>
    </source>
</reference>
<name>A0ABQ3YA82_9ACTN</name>
<proteinExistence type="predicted"/>
<evidence type="ECO:0000313" key="2">
    <source>
        <dbReference type="Proteomes" id="UP000609879"/>
    </source>
</evidence>
<comment type="caution">
    <text evidence="1">The sequence shown here is derived from an EMBL/GenBank/DDBJ whole genome shotgun (WGS) entry which is preliminary data.</text>
</comment>
<accession>A0ABQ3YA82</accession>
<keyword evidence="2" id="KW-1185">Reference proteome</keyword>
<evidence type="ECO:0008006" key="3">
    <source>
        <dbReference type="Google" id="ProtNLM"/>
    </source>
</evidence>
<evidence type="ECO:0000313" key="1">
    <source>
        <dbReference type="EMBL" id="GID76928.1"/>
    </source>
</evidence>
<dbReference type="Proteomes" id="UP000609879">
    <property type="component" value="Unassembled WGS sequence"/>
</dbReference>
<gene>
    <name evidence="1" type="ORF">Ade02nite_55690</name>
</gene>
<sequence>MTVGSRPPACASADPAADVAPTAAAVAAAAPLRTLRLFAILTRPSREVRQTDRLCRFNGTAQYKDDVSSCASMDYFPFSSYAAFL</sequence>
<dbReference type="EMBL" id="BOMI01000112">
    <property type="protein sequence ID" value="GID76928.1"/>
    <property type="molecule type" value="Genomic_DNA"/>
</dbReference>
<organism evidence="1 2">
    <name type="scientific">Paractinoplanes deccanensis</name>
    <dbReference type="NCBI Taxonomy" id="113561"/>
    <lineage>
        <taxon>Bacteria</taxon>
        <taxon>Bacillati</taxon>
        <taxon>Actinomycetota</taxon>
        <taxon>Actinomycetes</taxon>
        <taxon>Micromonosporales</taxon>
        <taxon>Micromonosporaceae</taxon>
        <taxon>Paractinoplanes</taxon>
    </lineage>
</organism>
<protein>
    <recommendedName>
        <fullName evidence="3">Secreted protein</fullName>
    </recommendedName>
</protein>